<reference evidence="1" key="1">
    <citation type="submission" date="2023-03" db="EMBL/GenBank/DDBJ databases">
        <title>Massive genome expansion in bonnet fungi (Mycena s.s.) driven by repeated elements and novel gene families across ecological guilds.</title>
        <authorList>
            <consortium name="Lawrence Berkeley National Laboratory"/>
            <person name="Harder C.B."/>
            <person name="Miyauchi S."/>
            <person name="Viragh M."/>
            <person name="Kuo A."/>
            <person name="Thoen E."/>
            <person name="Andreopoulos B."/>
            <person name="Lu D."/>
            <person name="Skrede I."/>
            <person name="Drula E."/>
            <person name="Henrissat B."/>
            <person name="Morin E."/>
            <person name="Kohler A."/>
            <person name="Barry K."/>
            <person name="LaButti K."/>
            <person name="Morin E."/>
            <person name="Salamov A."/>
            <person name="Lipzen A."/>
            <person name="Mereny Z."/>
            <person name="Hegedus B."/>
            <person name="Baldrian P."/>
            <person name="Stursova M."/>
            <person name="Weitz H."/>
            <person name="Taylor A."/>
            <person name="Grigoriev I.V."/>
            <person name="Nagy L.G."/>
            <person name="Martin F."/>
            <person name="Kauserud H."/>
        </authorList>
    </citation>
    <scope>NUCLEOTIDE SEQUENCE</scope>
    <source>
        <strain evidence="1">CBHHK002</strain>
    </source>
</reference>
<gene>
    <name evidence="1" type="ORF">DFH08DRAFT_896015</name>
</gene>
<sequence length="203" mass="23692">MPQQSQAQARLDTFFMAESFLAASLVRDNDLNIDLFDDEDNFEADLIADYTLELFEFSALNWITMTEQMTGGDTRGPYNLIPKSVDFFSVCLRTPDCEFRHMFCIGRDMFDGLVEILSTNPIFTSLGHRPQRHIKYHLRCFLIHYRMNSDLWMCHHRYFEQGEYILVDKGYPSTPFTEHMQAFNPHLSSVQIIIEHAFGLLKG</sequence>
<dbReference type="Proteomes" id="UP001218218">
    <property type="component" value="Unassembled WGS sequence"/>
</dbReference>
<organism evidence="1 2">
    <name type="scientific">Mycena albidolilacea</name>
    <dbReference type="NCBI Taxonomy" id="1033008"/>
    <lineage>
        <taxon>Eukaryota</taxon>
        <taxon>Fungi</taxon>
        <taxon>Dikarya</taxon>
        <taxon>Basidiomycota</taxon>
        <taxon>Agaricomycotina</taxon>
        <taxon>Agaricomycetes</taxon>
        <taxon>Agaricomycetidae</taxon>
        <taxon>Agaricales</taxon>
        <taxon>Marasmiineae</taxon>
        <taxon>Mycenaceae</taxon>
        <taxon>Mycena</taxon>
    </lineage>
</organism>
<dbReference type="EMBL" id="JARIHO010000069">
    <property type="protein sequence ID" value="KAJ7312841.1"/>
    <property type="molecule type" value="Genomic_DNA"/>
</dbReference>
<evidence type="ECO:0000313" key="2">
    <source>
        <dbReference type="Proteomes" id="UP001218218"/>
    </source>
</evidence>
<name>A0AAD6ZA44_9AGAR</name>
<evidence type="ECO:0008006" key="3">
    <source>
        <dbReference type="Google" id="ProtNLM"/>
    </source>
</evidence>
<comment type="caution">
    <text evidence="1">The sequence shown here is derived from an EMBL/GenBank/DDBJ whole genome shotgun (WGS) entry which is preliminary data.</text>
</comment>
<dbReference type="AlphaFoldDB" id="A0AAD6ZA44"/>
<protein>
    <recommendedName>
        <fullName evidence="3">DDE Tnp4 domain-containing protein</fullName>
    </recommendedName>
</protein>
<accession>A0AAD6ZA44</accession>
<proteinExistence type="predicted"/>
<evidence type="ECO:0000313" key="1">
    <source>
        <dbReference type="EMBL" id="KAJ7312841.1"/>
    </source>
</evidence>
<keyword evidence="2" id="KW-1185">Reference proteome</keyword>